<name>A0A3G6N8I3_9FLAO</name>
<dbReference type="Proteomes" id="UP000269076">
    <property type="component" value="Chromosome"/>
</dbReference>
<reference evidence="1 2" key="1">
    <citation type="submission" date="2018-11" db="EMBL/GenBank/DDBJ databases">
        <title>Proposal to divide the Flavobacteriaceae and reorganize its genera based on Amino Acid Identity values calculated from whole genome sequences.</title>
        <authorList>
            <person name="Nicholson A.C."/>
            <person name="Gulvik C.A."/>
            <person name="Whitney A.M."/>
            <person name="Humrighouse B.W."/>
            <person name="Bell M."/>
            <person name="Holmes B."/>
            <person name="Steigerwalt A."/>
            <person name="Villarma A."/>
            <person name="Sheth M."/>
            <person name="Batra D."/>
            <person name="Pryor J."/>
            <person name="Bernardet J.-F."/>
            <person name="Hugo C."/>
            <person name="Kampfer P."/>
            <person name="Newman J."/>
            <person name="Mcquiston J.R."/>
        </authorList>
    </citation>
    <scope>NUCLEOTIDE SEQUENCE [LARGE SCALE GENOMIC DNA]</scope>
    <source>
        <strain evidence="1 2">G0211</strain>
    </source>
</reference>
<organism evidence="1 2">
    <name type="scientific">Chryseobacterium indoltheticum</name>
    <dbReference type="NCBI Taxonomy" id="254"/>
    <lineage>
        <taxon>Bacteria</taxon>
        <taxon>Pseudomonadati</taxon>
        <taxon>Bacteroidota</taxon>
        <taxon>Flavobacteriia</taxon>
        <taxon>Flavobacteriales</taxon>
        <taxon>Weeksellaceae</taxon>
        <taxon>Chryseobacterium group</taxon>
        <taxon>Chryseobacterium</taxon>
    </lineage>
</organism>
<dbReference type="EMBL" id="CP033928">
    <property type="protein sequence ID" value="AZA61229.1"/>
    <property type="molecule type" value="Genomic_DNA"/>
</dbReference>
<gene>
    <name evidence="1" type="ORF">EG340_09365</name>
</gene>
<dbReference type="AlphaFoldDB" id="A0A3G6N8I3"/>
<sequence>MTSVNVKKILLFEARDKLRTEENNYEFAQVLEFLENRISFLAFQFQVLNFCFFCFKTKENLLPF</sequence>
<proteinExistence type="predicted"/>
<evidence type="ECO:0000313" key="2">
    <source>
        <dbReference type="Proteomes" id="UP000269076"/>
    </source>
</evidence>
<accession>A0A3G6N8I3</accession>
<protein>
    <submittedName>
        <fullName evidence="1">Uncharacterized protein</fullName>
    </submittedName>
</protein>
<evidence type="ECO:0000313" key="1">
    <source>
        <dbReference type="EMBL" id="AZA61229.1"/>
    </source>
</evidence>